<protein>
    <recommendedName>
        <fullName evidence="2">endopeptidase La</fullName>
        <ecNumber evidence="2">3.4.21.53</ecNumber>
    </recommendedName>
</protein>
<keyword evidence="2" id="KW-0378">Hydrolase</keyword>
<dbReference type="GO" id="GO:0004176">
    <property type="term" value="F:ATP-dependent peptidase activity"/>
    <property type="evidence" value="ECO:0007669"/>
    <property type="project" value="UniProtKB-UniRule"/>
</dbReference>
<evidence type="ECO:0000313" key="5">
    <source>
        <dbReference type="Proteomes" id="UP000505325"/>
    </source>
</evidence>
<dbReference type="InterPro" id="IPR020568">
    <property type="entry name" value="Ribosomal_Su5_D2-typ_SF"/>
</dbReference>
<comment type="catalytic activity">
    <reaction evidence="2">
        <text>Hydrolysis of proteins in presence of ATP.</text>
        <dbReference type="EC" id="3.4.21.53"/>
    </reaction>
</comment>
<feature type="active site" evidence="2">
    <location>
        <position position="494"/>
    </location>
</feature>
<dbReference type="GO" id="GO:0005524">
    <property type="term" value="F:ATP binding"/>
    <property type="evidence" value="ECO:0007669"/>
    <property type="project" value="InterPro"/>
</dbReference>
<dbReference type="SUPFAM" id="SSF54211">
    <property type="entry name" value="Ribosomal protein S5 domain 2-like"/>
    <property type="match status" value="1"/>
</dbReference>
<dbReference type="Gene3D" id="3.40.50.300">
    <property type="entry name" value="P-loop containing nucleotide triphosphate hydrolases"/>
    <property type="match status" value="1"/>
</dbReference>
<comment type="similarity">
    <text evidence="2">Belongs to the peptidase S16 family.</text>
</comment>
<feature type="domain" description="Lon proteolytic" evidence="3">
    <location>
        <begin position="359"/>
        <end position="556"/>
    </location>
</feature>
<dbReference type="Proteomes" id="UP000505325">
    <property type="component" value="Chromosome"/>
</dbReference>
<dbReference type="Pfam" id="PF05362">
    <property type="entry name" value="Lon_C"/>
    <property type="match status" value="1"/>
</dbReference>
<dbReference type="KEGG" id="pmak:PMPD1_1691"/>
<reference evidence="4 5" key="1">
    <citation type="submission" date="2020-06" db="EMBL/GenBank/DDBJ databases">
        <title>Genome sequence of Paramixta manurensis strain PD-1.</title>
        <authorList>
            <person name="Lee C.W."/>
            <person name="Kim J."/>
        </authorList>
    </citation>
    <scope>NUCLEOTIDE SEQUENCE [LARGE SCALE GENOMIC DNA]</scope>
    <source>
        <strain evidence="4 5">PD-1</strain>
    </source>
</reference>
<dbReference type="Pfam" id="PF13654">
    <property type="entry name" value="AAA_32"/>
    <property type="match status" value="1"/>
</dbReference>
<feature type="active site" evidence="2">
    <location>
        <position position="451"/>
    </location>
</feature>
<dbReference type="EMBL" id="CP054212">
    <property type="protein sequence ID" value="QKJ86642.1"/>
    <property type="molecule type" value="Genomic_DNA"/>
</dbReference>
<dbReference type="GO" id="GO:0006508">
    <property type="term" value="P:proteolysis"/>
    <property type="evidence" value="ECO:0007669"/>
    <property type="project" value="UniProtKB-KW"/>
</dbReference>
<organism evidence="4 5">
    <name type="scientific">Paramixta manurensis</name>
    <dbReference type="NCBI Taxonomy" id="2740817"/>
    <lineage>
        <taxon>Bacteria</taxon>
        <taxon>Pseudomonadati</taxon>
        <taxon>Pseudomonadota</taxon>
        <taxon>Gammaproteobacteria</taxon>
        <taxon>Enterobacterales</taxon>
        <taxon>Erwiniaceae</taxon>
        <taxon>Paramixta</taxon>
    </lineage>
</organism>
<proteinExistence type="inferred from homology"/>
<dbReference type="PRINTS" id="PR00830">
    <property type="entry name" value="ENDOLAPTASE"/>
</dbReference>
<sequence>MKSCIITLLIHSDKTITLTSNRLEWRALQPDTDSFQHLFSRSFSDNTDTLAAVQPRVVSALALQQLPTAGFPLTLIRAAENSEYLSLFASVLEKLDEKASTLFGGRYLINGHQISFEAASAVTDNFASQGGTHYADWIEAEQLFGCVRIDGDNVELQPGLVHQANGGTLVLSLRTLLAQPLLWLRLKQIITRQRFIWLSPDEARPLPFSIPSMPLQLKLVLCGERDALADFQEMEPELAAQSIYSEFEENLQIVDEEDFILWCQWVTHIAGQRGLPAIEADFWPELIREAVRYTGDQETFPLCPMWIARQLRDAVLHGEGLNAESLSAALEARAWRENYLAERVRDEILLEQILVDTEGECVGQINGLSVIEFPGHPRAFGEPSRISCVVHPGDGEFTDVERKAELGGNIHAKGMMIMQAFLIAELQLDQQLPFSASLVFEQSYSEVDGDSASLAELCALISALANQPINQQIAVTGSVDQFGNVQPVGGLNEKIEGFFHICQQRNLTGKQGVIIPAANVRHLCLQPAVIDAVRDGLFHIWAVSQADEALPLLTGVPWHKENAPCLLRTIQERITQFNQQDARHRPWPLRWLNWLNHS</sequence>
<dbReference type="AlphaFoldDB" id="A0A6M8UIK3"/>
<evidence type="ECO:0000256" key="1">
    <source>
        <dbReference type="ARBA" id="ARBA00022670"/>
    </source>
</evidence>
<dbReference type="PROSITE" id="PS51786">
    <property type="entry name" value="LON_PROTEOLYTIC"/>
    <property type="match status" value="1"/>
</dbReference>
<dbReference type="InterPro" id="IPR008269">
    <property type="entry name" value="Lon_proteolytic"/>
</dbReference>
<dbReference type="GO" id="GO:0030163">
    <property type="term" value="P:protein catabolic process"/>
    <property type="evidence" value="ECO:0007669"/>
    <property type="project" value="InterPro"/>
</dbReference>
<dbReference type="InterPro" id="IPR027417">
    <property type="entry name" value="P-loop_NTPase"/>
</dbReference>
<dbReference type="Gene3D" id="3.30.230.10">
    <property type="match status" value="1"/>
</dbReference>
<dbReference type="InterPro" id="IPR041699">
    <property type="entry name" value="AAA_32"/>
</dbReference>
<gene>
    <name evidence="4" type="ORF">PMPD1_1691</name>
</gene>
<accession>A0A6M8UIK3</accession>
<evidence type="ECO:0000256" key="2">
    <source>
        <dbReference type="PROSITE-ProRule" id="PRU01122"/>
    </source>
</evidence>
<dbReference type="GO" id="GO:0004252">
    <property type="term" value="F:serine-type endopeptidase activity"/>
    <property type="evidence" value="ECO:0007669"/>
    <property type="project" value="UniProtKB-UniRule"/>
</dbReference>
<keyword evidence="1 2" id="KW-0645">Protease</keyword>
<dbReference type="InterPro" id="IPR027065">
    <property type="entry name" value="Lon_Prtase"/>
</dbReference>
<keyword evidence="2" id="KW-0720">Serine protease</keyword>
<dbReference type="RefSeq" id="WP_173633646.1">
    <property type="nucleotide sequence ID" value="NZ_CP054212.1"/>
</dbReference>
<keyword evidence="5" id="KW-1185">Reference proteome</keyword>
<dbReference type="EC" id="3.4.21.53" evidence="2"/>
<name>A0A6M8UIK3_9GAMM</name>
<dbReference type="PANTHER" id="PTHR10046">
    <property type="entry name" value="ATP DEPENDENT LON PROTEASE FAMILY MEMBER"/>
    <property type="match status" value="1"/>
</dbReference>
<dbReference type="InterPro" id="IPR014721">
    <property type="entry name" value="Ribsml_uS5_D2-typ_fold_subgr"/>
</dbReference>
<evidence type="ECO:0000313" key="4">
    <source>
        <dbReference type="EMBL" id="QKJ86642.1"/>
    </source>
</evidence>
<evidence type="ECO:0000259" key="3">
    <source>
        <dbReference type="PROSITE" id="PS51786"/>
    </source>
</evidence>